<evidence type="ECO:0000313" key="1">
    <source>
        <dbReference type="EMBL" id="KAK4085906.1"/>
    </source>
</evidence>
<protein>
    <recommendedName>
        <fullName evidence="3">C6 transcription factor</fullName>
    </recommendedName>
</protein>
<proteinExistence type="predicted"/>
<keyword evidence="2" id="KW-1185">Reference proteome</keyword>
<reference evidence="1 2" key="1">
    <citation type="journal article" date="2024" name="Microbiol. Resour. Announc.">
        <title>Genome annotations for the ascomycete fungi Trichoderma harzianum, Trichoderma aggressivum, and Purpureocillium lilacinum.</title>
        <authorList>
            <person name="Beijen E.P.W."/>
            <person name="Ohm R.A."/>
        </authorList>
    </citation>
    <scope>NUCLEOTIDE SEQUENCE [LARGE SCALE GENOMIC DNA]</scope>
    <source>
        <strain evidence="1 2">CBS 150709</strain>
    </source>
</reference>
<comment type="caution">
    <text evidence="1">The sequence shown here is derived from an EMBL/GenBank/DDBJ whole genome shotgun (WGS) entry which is preliminary data.</text>
</comment>
<dbReference type="PANTHER" id="PTHR37540:SF10">
    <property type="entry name" value="SIGMA-70 REGION 2 FAMILY PROTEIN"/>
    <property type="match status" value="1"/>
</dbReference>
<accession>A0ABR0BPN5</accession>
<organism evidence="1 2">
    <name type="scientific">Purpureocillium lilacinum</name>
    <name type="common">Paecilomyces lilacinus</name>
    <dbReference type="NCBI Taxonomy" id="33203"/>
    <lineage>
        <taxon>Eukaryota</taxon>
        <taxon>Fungi</taxon>
        <taxon>Dikarya</taxon>
        <taxon>Ascomycota</taxon>
        <taxon>Pezizomycotina</taxon>
        <taxon>Sordariomycetes</taxon>
        <taxon>Hypocreomycetidae</taxon>
        <taxon>Hypocreales</taxon>
        <taxon>Ophiocordycipitaceae</taxon>
        <taxon>Purpureocillium</taxon>
    </lineage>
</organism>
<sequence>MGLTFVILTDAPALDASASRRMRAHVTKTNFAKRRQRIAKQLRLIAEAPETERKFLVANCESSDLVARPHPDAAPHLLQRPTDPDRAIQFCIPPSHLPKRVRALTSSVLHKYRALVFPAYPSYRGTAVETQWTALLISEPALLEASMAIVNKRLNARPPDLGDGVIAAVFTLAYSESLVPDEAARNVHLAGLAQMIKVRRSLDQKAMAPWFTHFLLYASISEHVSSCSGRDRHLALPLGDVNSEACLTAIGSIASSLDQLRHSLNAFHTQPTVPEATINSILPSISSVQATLYTLPGAGSLYLQPLSCAIRIFLQLLWPAGAAIGTPTLAEELREMLNTPRLRLCASINLTVWQFFLGAVAAPRGSETRHWFAERLKRMLISMGVVDWEGAVLVLRRGFMPSDLLLQDFRALWEDFCMQR</sequence>
<dbReference type="EMBL" id="JAWRVI010000046">
    <property type="protein sequence ID" value="KAK4085906.1"/>
    <property type="molecule type" value="Genomic_DNA"/>
</dbReference>
<dbReference type="Proteomes" id="UP001287286">
    <property type="component" value="Unassembled WGS sequence"/>
</dbReference>
<dbReference type="PANTHER" id="PTHR37540">
    <property type="entry name" value="TRANSCRIPTION FACTOR (ACR-2), PUTATIVE-RELATED-RELATED"/>
    <property type="match status" value="1"/>
</dbReference>
<gene>
    <name evidence="1" type="ORF">Purlil1_9863</name>
</gene>
<name>A0ABR0BPN5_PURLI</name>
<evidence type="ECO:0000313" key="2">
    <source>
        <dbReference type="Proteomes" id="UP001287286"/>
    </source>
</evidence>
<evidence type="ECO:0008006" key="3">
    <source>
        <dbReference type="Google" id="ProtNLM"/>
    </source>
</evidence>